<dbReference type="Pfam" id="PF03176">
    <property type="entry name" value="MMPL"/>
    <property type="match status" value="2"/>
</dbReference>
<comment type="caution">
    <text evidence="10">The sequence shown here is derived from an EMBL/GenBank/DDBJ whole genome shotgun (WGS) entry which is preliminary data.</text>
</comment>
<protein>
    <submittedName>
        <fullName evidence="10">RND family transporter</fullName>
    </submittedName>
</protein>
<feature type="transmembrane region" description="Helical" evidence="8">
    <location>
        <begin position="639"/>
        <end position="657"/>
    </location>
</feature>
<keyword evidence="5 8" id="KW-1133">Transmembrane helix</keyword>
<reference evidence="10 11" key="1">
    <citation type="journal article" date="2019" name="Int. J. Syst. Evol. Microbiol.">
        <title>The Global Catalogue of Microorganisms (GCM) 10K type strain sequencing project: providing services to taxonomists for standard genome sequencing and annotation.</title>
        <authorList>
            <consortium name="The Broad Institute Genomics Platform"/>
            <consortium name="The Broad Institute Genome Sequencing Center for Infectious Disease"/>
            <person name="Wu L."/>
            <person name="Ma J."/>
        </authorList>
    </citation>
    <scope>NUCLEOTIDE SEQUENCE [LARGE SCALE GENOMIC DNA]</scope>
    <source>
        <strain evidence="10 11">CGMCC 1.12125</strain>
    </source>
</reference>
<dbReference type="InterPro" id="IPR050545">
    <property type="entry name" value="Mycobact_MmpL"/>
</dbReference>
<name>A0ABD6C8J0_9EURY</name>
<evidence type="ECO:0000256" key="5">
    <source>
        <dbReference type="ARBA" id="ARBA00022989"/>
    </source>
</evidence>
<feature type="transmembrane region" description="Helical" evidence="8">
    <location>
        <begin position="664"/>
        <end position="685"/>
    </location>
</feature>
<dbReference type="Proteomes" id="UP001597119">
    <property type="component" value="Unassembled WGS sequence"/>
</dbReference>
<feature type="transmembrane region" description="Helical" evidence="8">
    <location>
        <begin position="414"/>
        <end position="431"/>
    </location>
</feature>
<dbReference type="EMBL" id="JBHUDJ010000001">
    <property type="protein sequence ID" value="MFD1585745.1"/>
    <property type="molecule type" value="Genomic_DNA"/>
</dbReference>
<feature type="transmembrane region" description="Helical" evidence="8">
    <location>
        <begin position="348"/>
        <end position="369"/>
    </location>
</feature>
<feature type="transmembrane region" description="Helical" evidence="8">
    <location>
        <begin position="691"/>
        <end position="712"/>
    </location>
</feature>
<feature type="transmembrane region" description="Helical" evidence="8">
    <location>
        <begin position="319"/>
        <end position="342"/>
    </location>
</feature>
<feature type="transmembrane region" description="Helical" evidence="8">
    <location>
        <begin position="732"/>
        <end position="755"/>
    </location>
</feature>
<evidence type="ECO:0000256" key="4">
    <source>
        <dbReference type="ARBA" id="ARBA00022692"/>
    </source>
</evidence>
<feature type="compositionally biased region" description="Polar residues" evidence="7">
    <location>
        <begin position="807"/>
        <end position="820"/>
    </location>
</feature>
<evidence type="ECO:0000256" key="3">
    <source>
        <dbReference type="ARBA" id="ARBA00022475"/>
    </source>
</evidence>
<keyword evidence="11" id="KW-1185">Reference proteome</keyword>
<sequence length="820" mass="88399">MDAYQRVIDWVDDRIVNSPGKIILLFLGLTVLFVGGLGNIETETGQNQFIEDLESFEALEDIQRDFGASFTSGSTSSTTLLQDSQNVLSKPTMVRLLRAQERVENQHGMRVESTSSPAGVVARTLDPNATTLQEEIDAIEGATPAEIDAAVRTAAERNPGFTNQLSDDFNRRAASAAAAQATITHGTSDIPDRADRVRRVVSTAGQDIRVLGSQPDTISDSLVLVLPAAFVLIVVFLVVAYRDLVDLLLGIATIVIALLWTFGFLGLAGIAFNPLLVAVPPLLIAVGIDFGIHAVNRYREERAQDQDIERSMRITTDQLLVAFFIVTGTTVIGFLSNLVSAFPPTQDFGLVAAIGIVFTFLLFGVFLPAQKVYVDRLRRKYPLPTISERPLGAADSALGRALGGGVTIAKRAPLAFMLVVLVVTGGVGYYATGIGTGFSPEDFMPAEETPEPLQSLPEPFRPPASYQYVENYNFREEKFDQDGQVLLYVEGPMTRDTALESIYRAGADPPPTFRRDDRRAKSQSIVTVIESRAAADPEFARLVARNDRNDNGVPDDNLDEIYDALLDSPAREQALSFIGEDRRSARVVYTVDDSADDVATTVDARAVAADHRFDASATGFAVIFQDATAVLFEGVVQSLALSLLGASVFLIFIYWVLEGRPSLGIANVVPIAVSVAFVVASMRVLGVKFNAFNGTILAITIGLGIDYSVHVVHRFADEFEERPLMPALTRTIVGTGGALTGSMLTTVFGVGVLWLSLNPAIGVFGILTALSVVYAYLASLFVLPSTLVLWDRVANSSRSADPMAGGESSTSTPHESLTED</sequence>
<evidence type="ECO:0000313" key="10">
    <source>
        <dbReference type="EMBL" id="MFD1585745.1"/>
    </source>
</evidence>
<dbReference type="AlphaFoldDB" id="A0ABD6C8J0"/>
<dbReference type="InterPro" id="IPR000731">
    <property type="entry name" value="SSD"/>
</dbReference>
<keyword evidence="3" id="KW-1003">Cell membrane</keyword>
<dbReference type="Gene3D" id="1.20.1640.10">
    <property type="entry name" value="Multidrug efflux transporter AcrB transmembrane domain"/>
    <property type="match status" value="2"/>
</dbReference>
<evidence type="ECO:0000256" key="2">
    <source>
        <dbReference type="ARBA" id="ARBA00010157"/>
    </source>
</evidence>
<feature type="transmembrane region" description="Helical" evidence="8">
    <location>
        <begin position="248"/>
        <end position="272"/>
    </location>
</feature>
<proteinExistence type="inferred from homology"/>
<dbReference type="RefSeq" id="WP_247377200.1">
    <property type="nucleotide sequence ID" value="NZ_JALLGV010000003.1"/>
</dbReference>
<feature type="region of interest" description="Disordered" evidence="7">
    <location>
        <begin position="797"/>
        <end position="820"/>
    </location>
</feature>
<evidence type="ECO:0000256" key="1">
    <source>
        <dbReference type="ARBA" id="ARBA00004651"/>
    </source>
</evidence>
<keyword evidence="6 8" id="KW-0472">Membrane</keyword>
<dbReference type="PANTHER" id="PTHR33406:SF6">
    <property type="entry name" value="MEMBRANE PROTEIN YDGH-RELATED"/>
    <property type="match status" value="1"/>
</dbReference>
<dbReference type="PROSITE" id="PS50156">
    <property type="entry name" value="SSD"/>
    <property type="match status" value="2"/>
</dbReference>
<evidence type="ECO:0000256" key="7">
    <source>
        <dbReference type="SAM" id="MobiDB-lite"/>
    </source>
</evidence>
<evidence type="ECO:0000313" key="11">
    <source>
        <dbReference type="Proteomes" id="UP001597119"/>
    </source>
</evidence>
<feature type="transmembrane region" description="Helical" evidence="8">
    <location>
        <begin position="278"/>
        <end position="298"/>
    </location>
</feature>
<feature type="domain" description="SSD" evidence="9">
    <location>
        <begin position="248"/>
        <end position="373"/>
    </location>
</feature>
<evidence type="ECO:0000259" key="9">
    <source>
        <dbReference type="PROSITE" id="PS50156"/>
    </source>
</evidence>
<feature type="transmembrane region" description="Helical" evidence="8">
    <location>
        <begin position="222"/>
        <end position="241"/>
    </location>
</feature>
<comment type="similarity">
    <text evidence="2">Belongs to the resistance-nodulation-cell division (RND) (TC 2.A.6) family. MmpL subfamily.</text>
</comment>
<dbReference type="GO" id="GO:0005886">
    <property type="term" value="C:plasma membrane"/>
    <property type="evidence" value="ECO:0007669"/>
    <property type="project" value="UniProtKB-SubCell"/>
</dbReference>
<feature type="transmembrane region" description="Helical" evidence="8">
    <location>
        <begin position="22"/>
        <end position="40"/>
    </location>
</feature>
<gene>
    <name evidence="10" type="ORF">ACFR9U_02020</name>
</gene>
<feature type="domain" description="SSD" evidence="9">
    <location>
        <begin position="657"/>
        <end position="789"/>
    </location>
</feature>
<evidence type="ECO:0000256" key="6">
    <source>
        <dbReference type="ARBA" id="ARBA00023136"/>
    </source>
</evidence>
<dbReference type="SUPFAM" id="SSF82866">
    <property type="entry name" value="Multidrug efflux transporter AcrB transmembrane domain"/>
    <property type="match status" value="2"/>
</dbReference>
<organism evidence="10 11">
    <name type="scientific">Halorientalis brevis</name>
    <dbReference type="NCBI Taxonomy" id="1126241"/>
    <lineage>
        <taxon>Archaea</taxon>
        <taxon>Methanobacteriati</taxon>
        <taxon>Methanobacteriota</taxon>
        <taxon>Stenosarchaea group</taxon>
        <taxon>Halobacteria</taxon>
        <taxon>Halobacteriales</taxon>
        <taxon>Haloarculaceae</taxon>
        <taxon>Halorientalis</taxon>
    </lineage>
</organism>
<dbReference type="InterPro" id="IPR004869">
    <property type="entry name" value="MMPL_dom"/>
</dbReference>
<comment type="subcellular location">
    <subcellularLocation>
        <location evidence="1">Cell membrane</location>
        <topology evidence="1">Multi-pass membrane protein</topology>
    </subcellularLocation>
</comment>
<feature type="transmembrane region" description="Helical" evidence="8">
    <location>
        <begin position="761"/>
        <end position="790"/>
    </location>
</feature>
<keyword evidence="4 8" id="KW-0812">Transmembrane</keyword>
<dbReference type="PANTHER" id="PTHR33406">
    <property type="entry name" value="MEMBRANE PROTEIN MJ1562-RELATED"/>
    <property type="match status" value="1"/>
</dbReference>
<evidence type="ECO:0000256" key="8">
    <source>
        <dbReference type="SAM" id="Phobius"/>
    </source>
</evidence>
<accession>A0ABD6C8J0</accession>